<dbReference type="InterPro" id="IPR011008">
    <property type="entry name" value="Dimeric_a/b-barrel"/>
</dbReference>
<dbReference type="Proteomes" id="UP000199651">
    <property type="component" value="Unassembled WGS sequence"/>
</dbReference>
<name>A0A1H0WDL3_9PSEU</name>
<dbReference type="AlphaFoldDB" id="A0A1H0WDL3"/>
<evidence type="ECO:0000313" key="4">
    <source>
        <dbReference type="Proteomes" id="UP000199651"/>
    </source>
</evidence>
<dbReference type="Gene3D" id="3.30.70.1060">
    <property type="entry name" value="Dimeric alpha+beta barrel"/>
    <property type="match status" value="1"/>
</dbReference>
<dbReference type="EMBL" id="FNJB01000020">
    <property type="protein sequence ID" value="SDP88879.1"/>
    <property type="molecule type" value="Genomic_DNA"/>
</dbReference>
<keyword evidence="4" id="KW-1185">Reference proteome</keyword>
<dbReference type="Pfam" id="PF03795">
    <property type="entry name" value="YCII"/>
    <property type="match status" value="1"/>
</dbReference>
<dbReference type="OrthoDB" id="668782at2"/>
<feature type="domain" description="YCII-related" evidence="2">
    <location>
        <begin position="1"/>
        <end position="118"/>
    </location>
</feature>
<sequence length="123" mass="13660">MKYLILIHSNPRSLAVWETLTDEQRMEFGRGHMTLSNELAESGELIVSEGLGEPAMGKRVSVRDGRTLVTDGPFAEVKEHLAGFLLVECESMEKATEIAARVPDAALTEVEVRPVLDLSWLEH</sequence>
<dbReference type="RefSeq" id="WP_091383797.1">
    <property type="nucleotide sequence ID" value="NZ_FNDV01000007.1"/>
</dbReference>
<dbReference type="STRING" id="504798.SAMN05421871_107157"/>
<reference evidence="4" key="1">
    <citation type="submission" date="2016-10" db="EMBL/GenBank/DDBJ databases">
        <authorList>
            <person name="Varghese N."/>
            <person name="Submissions S."/>
        </authorList>
    </citation>
    <scope>NUCLEOTIDE SEQUENCE [LARGE SCALE GENOMIC DNA]</scope>
    <source>
        <strain evidence="4">IBRC-M 10655</strain>
    </source>
</reference>
<dbReference type="PANTHER" id="PTHR35174">
    <property type="entry name" value="BLL7171 PROTEIN-RELATED"/>
    <property type="match status" value="1"/>
</dbReference>
<organism evidence="3 4">
    <name type="scientific">Actinokineospora alba</name>
    <dbReference type="NCBI Taxonomy" id="504798"/>
    <lineage>
        <taxon>Bacteria</taxon>
        <taxon>Bacillati</taxon>
        <taxon>Actinomycetota</taxon>
        <taxon>Actinomycetes</taxon>
        <taxon>Pseudonocardiales</taxon>
        <taxon>Pseudonocardiaceae</taxon>
        <taxon>Actinokineospora</taxon>
    </lineage>
</organism>
<proteinExistence type="inferred from homology"/>
<accession>A0A1H0WDL3</accession>
<protein>
    <submittedName>
        <fullName evidence="3">Uncharacterized conserved protein</fullName>
    </submittedName>
</protein>
<evidence type="ECO:0000313" key="3">
    <source>
        <dbReference type="EMBL" id="SDP88879.1"/>
    </source>
</evidence>
<evidence type="ECO:0000256" key="1">
    <source>
        <dbReference type="ARBA" id="ARBA00007689"/>
    </source>
</evidence>
<evidence type="ECO:0000259" key="2">
    <source>
        <dbReference type="Pfam" id="PF03795"/>
    </source>
</evidence>
<gene>
    <name evidence="3" type="ORF">SAMN05192558_12032</name>
</gene>
<comment type="similarity">
    <text evidence="1">Belongs to the YciI family.</text>
</comment>
<dbReference type="SUPFAM" id="SSF54909">
    <property type="entry name" value="Dimeric alpha+beta barrel"/>
    <property type="match status" value="1"/>
</dbReference>
<dbReference type="InterPro" id="IPR005545">
    <property type="entry name" value="YCII"/>
</dbReference>
<dbReference type="PANTHER" id="PTHR35174:SF3">
    <property type="entry name" value="BLL7171 PROTEIN"/>
    <property type="match status" value="1"/>
</dbReference>